<accession>A0A3Q7GEH1</accession>
<dbReference type="InParanoid" id="A0A3Q7GEH1"/>
<feature type="signal peptide" evidence="1">
    <location>
        <begin position="1"/>
        <end position="22"/>
    </location>
</feature>
<sequence>MAKLSSTLCLFLLLVCVLGTSGIRDTASIGAHMITRDDQCLTAFGVCSDKVCGELCCEQKCIDNFKTKNPSGGCEILPGSALRICNCHHDC</sequence>
<name>A0A3Q7GEH1_SOLLC</name>
<organism evidence="2">
    <name type="scientific">Solanum lycopersicum</name>
    <name type="common">Tomato</name>
    <name type="synonym">Lycopersicon esculentum</name>
    <dbReference type="NCBI Taxonomy" id="4081"/>
    <lineage>
        <taxon>Eukaryota</taxon>
        <taxon>Viridiplantae</taxon>
        <taxon>Streptophyta</taxon>
        <taxon>Embryophyta</taxon>
        <taxon>Tracheophyta</taxon>
        <taxon>Spermatophyta</taxon>
        <taxon>Magnoliopsida</taxon>
        <taxon>eudicotyledons</taxon>
        <taxon>Gunneridae</taxon>
        <taxon>Pentapetalae</taxon>
        <taxon>asterids</taxon>
        <taxon>lamiids</taxon>
        <taxon>Solanales</taxon>
        <taxon>Solanaceae</taxon>
        <taxon>Solanoideae</taxon>
        <taxon>Solaneae</taxon>
        <taxon>Solanum</taxon>
        <taxon>Solanum subgen. Lycopersicon</taxon>
    </lineage>
</organism>
<evidence type="ECO:0008006" key="4">
    <source>
        <dbReference type="Google" id="ProtNLM"/>
    </source>
</evidence>
<dbReference type="SMR" id="A0A3Q7GEH1"/>
<evidence type="ECO:0000256" key="1">
    <source>
        <dbReference type="SAM" id="SignalP"/>
    </source>
</evidence>
<evidence type="ECO:0000313" key="3">
    <source>
        <dbReference type="Proteomes" id="UP000004994"/>
    </source>
</evidence>
<keyword evidence="3" id="KW-1185">Reference proteome</keyword>
<evidence type="ECO:0000313" key="2">
    <source>
        <dbReference type="EnsemblPlants" id="Solyc05g012170.2.1"/>
    </source>
</evidence>
<protein>
    <recommendedName>
        <fullName evidence="4">Defensin-like protein</fullName>
    </recommendedName>
</protein>
<dbReference type="EnsemblPlants" id="Solyc05g012170.2.1">
    <property type="protein sequence ID" value="Solyc05g012170.2.1"/>
    <property type="gene ID" value="Solyc05g012170.2"/>
</dbReference>
<dbReference type="Proteomes" id="UP000004994">
    <property type="component" value="Chromosome 5"/>
</dbReference>
<feature type="chain" id="PRO_5018716128" description="Defensin-like protein" evidence="1">
    <location>
        <begin position="23"/>
        <end position="91"/>
    </location>
</feature>
<dbReference type="OMA" id="PNDQCLT"/>
<proteinExistence type="predicted"/>
<keyword evidence="1" id="KW-0732">Signal</keyword>
<reference evidence="2" key="1">
    <citation type="journal article" date="2012" name="Nature">
        <title>The tomato genome sequence provides insights into fleshy fruit evolution.</title>
        <authorList>
            <consortium name="Tomato Genome Consortium"/>
        </authorList>
    </citation>
    <scope>NUCLEOTIDE SEQUENCE [LARGE SCALE GENOMIC DNA]</scope>
    <source>
        <strain evidence="2">cv. Heinz 1706</strain>
    </source>
</reference>
<dbReference type="PaxDb" id="4081-Solyc05g012170.1.1"/>
<reference evidence="2" key="2">
    <citation type="submission" date="2019-01" db="UniProtKB">
        <authorList>
            <consortium name="EnsemblPlants"/>
        </authorList>
    </citation>
    <scope>IDENTIFICATION</scope>
    <source>
        <strain evidence="2">cv. Heinz 1706</strain>
    </source>
</reference>
<dbReference type="AlphaFoldDB" id="A0A3Q7GEH1"/>
<dbReference type="Gramene" id="Solyc05g012170.2.1">
    <property type="protein sequence ID" value="Solyc05g012170.2.1"/>
    <property type="gene ID" value="Solyc05g012170.2"/>
</dbReference>